<dbReference type="Proteomes" id="UP000295479">
    <property type="component" value="Unassembled WGS sequence"/>
</dbReference>
<evidence type="ECO:0000313" key="2">
    <source>
        <dbReference type="EMBL" id="TDD93668.1"/>
    </source>
</evidence>
<keyword evidence="1" id="KW-0812">Transmembrane</keyword>
<feature type="transmembrane region" description="Helical" evidence="1">
    <location>
        <begin position="92"/>
        <end position="117"/>
    </location>
</feature>
<proteinExistence type="predicted"/>
<protein>
    <submittedName>
        <fullName evidence="2">DUF1493 family protein</fullName>
    </submittedName>
</protein>
<keyword evidence="3" id="KW-1185">Reference proteome</keyword>
<reference evidence="2 3" key="1">
    <citation type="submission" date="2019-03" db="EMBL/GenBank/DDBJ databases">
        <title>Flavobacterium AR-3-4 sp. nov. isolated from arctic soil.</title>
        <authorList>
            <person name="Chaudhary D.K."/>
        </authorList>
    </citation>
    <scope>NUCLEOTIDE SEQUENCE [LARGE SCALE GENOMIC DNA]</scope>
    <source>
        <strain evidence="2 3">AR-3-4</strain>
    </source>
</reference>
<sequence>MISDVKQLNMKTIIKISYKNLKQNYLEVQQYLEEKSGEKNICNKAKIANDLSFFGDDNCILLEDFIIKHKVDFSNFNYKEHFESEGELSMSFWSVLSVLFIPLFIIKGLLSYFINFFSNKYSYKLNRFNFFLKEYKSNRKDLTMGDLITSKIQGKFNLREKVKFVCS</sequence>
<dbReference type="OrthoDB" id="1367059at2"/>
<comment type="caution">
    <text evidence="2">The sequence shown here is derived from an EMBL/GenBank/DDBJ whole genome shotgun (WGS) entry which is preliminary data.</text>
</comment>
<organism evidence="2 3">
    <name type="scientific">Flavobacterium cellulosilyticum</name>
    <dbReference type="NCBI Taxonomy" id="2541731"/>
    <lineage>
        <taxon>Bacteria</taxon>
        <taxon>Pseudomonadati</taxon>
        <taxon>Bacteroidota</taxon>
        <taxon>Flavobacteriia</taxon>
        <taxon>Flavobacteriales</taxon>
        <taxon>Flavobacteriaceae</taxon>
        <taxon>Flavobacterium</taxon>
    </lineage>
</organism>
<gene>
    <name evidence="2" type="ORF">E0F76_18700</name>
</gene>
<keyword evidence="1" id="KW-0472">Membrane</keyword>
<accession>A0A4R5C234</accession>
<evidence type="ECO:0000313" key="3">
    <source>
        <dbReference type="Proteomes" id="UP000295479"/>
    </source>
</evidence>
<dbReference type="EMBL" id="SMFK01000024">
    <property type="protein sequence ID" value="TDD93668.1"/>
    <property type="molecule type" value="Genomic_DNA"/>
</dbReference>
<name>A0A4R5C234_9FLAO</name>
<evidence type="ECO:0000256" key="1">
    <source>
        <dbReference type="SAM" id="Phobius"/>
    </source>
</evidence>
<dbReference type="AlphaFoldDB" id="A0A4R5C234"/>
<keyword evidence="1" id="KW-1133">Transmembrane helix</keyword>